<accession>A0A4D4L7T1</accession>
<evidence type="ECO:0000313" key="2">
    <source>
        <dbReference type="EMBL" id="GDY54069.1"/>
    </source>
</evidence>
<evidence type="ECO:0000256" key="1">
    <source>
        <dbReference type="SAM" id="MobiDB-lite"/>
    </source>
</evidence>
<organism evidence="2 3">
    <name type="scientific">Streptomyces violaceusniger</name>
    <dbReference type="NCBI Taxonomy" id="68280"/>
    <lineage>
        <taxon>Bacteria</taxon>
        <taxon>Bacillati</taxon>
        <taxon>Actinomycetota</taxon>
        <taxon>Actinomycetes</taxon>
        <taxon>Kitasatosporales</taxon>
        <taxon>Streptomycetaceae</taxon>
        <taxon>Streptomyces</taxon>
        <taxon>Streptomyces violaceusniger group</taxon>
    </lineage>
</organism>
<sequence>MWRRARSGLRAWRRSGLRAWRRSGLRAWRRAGSVRGAGPWGGYGPAQRSGSVSRLRGAAVRVTQKRR</sequence>
<protein>
    <submittedName>
        <fullName evidence="2">Uncharacterized protein</fullName>
    </submittedName>
</protein>
<feature type="region of interest" description="Disordered" evidence="1">
    <location>
        <begin position="39"/>
        <end position="67"/>
    </location>
</feature>
<comment type="caution">
    <text evidence="2">The sequence shown here is derived from an EMBL/GenBank/DDBJ whole genome shotgun (WGS) entry which is preliminary data.</text>
</comment>
<name>A0A4D4L7T1_STRVO</name>
<keyword evidence="3" id="KW-1185">Reference proteome</keyword>
<dbReference type="AlphaFoldDB" id="A0A4D4L7T1"/>
<dbReference type="Proteomes" id="UP000301309">
    <property type="component" value="Unassembled WGS sequence"/>
</dbReference>
<evidence type="ECO:0000313" key="3">
    <source>
        <dbReference type="Proteomes" id="UP000301309"/>
    </source>
</evidence>
<proteinExistence type="predicted"/>
<gene>
    <name evidence="2" type="ORF">SVIO_046920</name>
</gene>
<dbReference type="EMBL" id="BJHW01000001">
    <property type="protein sequence ID" value="GDY54069.1"/>
    <property type="molecule type" value="Genomic_DNA"/>
</dbReference>
<reference evidence="2 3" key="1">
    <citation type="journal article" date="2020" name="Int. J. Syst. Evol. Microbiol.">
        <title>Reclassification of Streptomyces castelarensis and Streptomyces sporoclivatus as later heterotypic synonyms of Streptomyces antimycoticus.</title>
        <authorList>
            <person name="Komaki H."/>
            <person name="Tamura T."/>
        </authorList>
    </citation>
    <scope>NUCLEOTIDE SEQUENCE [LARGE SCALE GENOMIC DNA]</scope>
    <source>
        <strain evidence="2 3">NBRC 13459</strain>
    </source>
</reference>